<evidence type="ECO:0000313" key="2">
    <source>
        <dbReference type="EMBL" id="ORC84197.1"/>
    </source>
</evidence>
<comment type="caution">
    <text evidence="2">The sequence shown here is derived from an EMBL/GenBank/DDBJ whole genome shotgun (WGS) entry which is preliminary data.</text>
</comment>
<evidence type="ECO:0000313" key="3">
    <source>
        <dbReference type="Proteomes" id="UP000192257"/>
    </source>
</evidence>
<dbReference type="Proteomes" id="UP000192257">
    <property type="component" value="Unassembled WGS sequence"/>
</dbReference>
<name>A0A1X0NHQ9_9TRYP</name>
<dbReference type="GeneID" id="39990274"/>
<keyword evidence="3" id="KW-1185">Reference proteome</keyword>
<dbReference type="RefSeq" id="XP_028878263.1">
    <property type="nucleotide sequence ID" value="XM_029030494.1"/>
</dbReference>
<organism evidence="2 3">
    <name type="scientific">Trypanosoma theileri</name>
    <dbReference type="NCBI Taxonomy" id="67003"/>
    <lineage>
        <taxon>Eukaryota</taxon>
        <taxon>Discoba</taxon>
        <taxon>Euglenozoa</taxon>
        <taxon>Kinetoplastea</taxon>
        <taxon>Metakinetoplastina</taxon>
        <taxon>Trypanosomatida</taxon>
        <taxon>Trypanosomatidae</taxon>
        <taxon>Trypanosoma</taxon>
    </lineage>
</organism>
<feature type="chain" id="PRO_5012122902" evidence="1">
    <location>
        <begin position="25"/>
        <end position="322"/>
    </location>
</feature>
<dbReference type="EMBL" id="NBCO01000048">
    <property type="protein sequence ID" value="ORC84197.1"/>
    <property type="molecule type" value="Genomic_DNA"/>
</dbReference>
<accession>A0A1X0NHQ9</accession>
<keyword evidence="1" id="KW-0732">Signal</keyword>
<gene>
    <name evidence="2" type="ORF">TM35_000481580</name>
</gene>
<proteinExistence type="predicted"/>
<sequence>MKCTFSHVLVTFISLLFIFGCSLSLVADATNNNNNTTTETAALTPFRCMRPFGSLSRFSPSAMNAAENCKFGSFRILNASAVLNCTHAKSTTMSNIDGQSTQAEENDKMLVPGCNAVIRIVFKMEEENKFGTTESNNGLVENDIYRFSLQLRAFNDSVVHYKGFDQNGYSMCCDLIQEGECVWEKNGNLSQTEGKENISKNTETSEITTPQREPVVVSCPLYNKKIAKGNVFHGSLIKPLHRLAVTEWEARLEFWRGVKNEREVLGRLLLPFKLTESDLAFLNESNRDRGTTGVSTNSWNNVGALVEGKKEGVKEFNREDDL</sequence>
<dbReference type="OrthoDB" id="242263at2759"/>
<dbReference type="AlphaFoldDB" id="A0A1X0NHQ9"/>
<evidence type="ECO:0000256" key="1">
    <source>
        <dbReference type="SAM" id="SignalP"/>
    </source>
</evidence>
<dbReference type="VEuPathDB" id="TriTrypDB:TM35_000481580"/>
<protein>
    <submittedName>
        <fullName evidence="2">Uncharacterized protein</fullName>
    </submittedName>
</protein>
<reference evidence="2 3" key="1">
    <citation type="submission" date="2017-03" db="EMBL/GenBank/DDBJ databases">
        <title>An alternative strategy for trypanosome survival in the mammalian bloodstream revealed through genome and transcriptome analysis of the ubiquitous bovine parasite Trypanosoma (Megatrypanum) theileri.</title>
        <authorList>
            <person name="Kelly S."/>
            <person name="Ivens A."/>
            <person name="Mott A."/>
            <person name="O'Neill E."/>
            <person name="Emms D."/>
            <person name="Macleod O."/>
            <person name="Voorheis P."/>
            <person name="Matthews J."/>
            <person name="Matthews K."/>
            <person name="Carrington M."/>
        </authorList>
    </citation>
    <scope>NUCLEOTIDE SEQUENCE [LARGE SCALE GENOMIC DNA]</scope>
    <source>
        <strain evidence="2">Edinburgh</strain>
    </source>
</reference>
<feature type="signal peptide" evidence="1">
    <location>
        <begin position="1"/>
        <end position="24"/>
    </location>
</feature>
<dbReference type="PROSITE" id="PS51257">
    <property type="entry name" value="PROKAR_LIPOPROTEIN"/>
    <property type="match status" value="1"/>
</dbReference>